<sequence>MVLHEFVETVRWAFTNGSTDVGAFFYAVLFIVLFSVIALVVACCVSVAMGACVNRCTKNRDEEANKPDEEDGDDAAAGEMEENDD</sequence>
<dbReference type="HOGENOM" id="CLU_2512497_0_0_1"/>
<dbReference type="Proteomes" id="UP000008782">
    <property type="component" value="Unassembled WGS sequence"/>
</dbReference>
<keyword evidence="2" id="KW-0472">Membrane</keyword>
<name>E3Q8M5_COLGM</name>
<dbReference type="VEuPathDB" id="FungiDB:GLRG_01884"/>
<feature type="region of interest" description="Disordered" evidence="1">
    <location>
        <begin position="60"/>
        <end position="85"/>
    </location>
</feature>
<keyword evidence="2" id="KW-1133">Transmembrane helix</keyword>
<keyword evidence="2" id="KW-0812">Transmembrane</keyword>
<organism evidence="4">
    <name type="scientific">Colletotrichum graminicola (strain M1.001 / M2 / FGSC 10212)</name>
    <name type="common">Maize anthracnose fungus</name>
    <name type="synonym">Glomerella graminicola</name>
    <dbReference type="NCBI Taxonomy" id="645133"/>
    <lineage>
        <taxon>Eukaryota</taxon>
        <taxon>Fungi</taxon>
        <taxon>Dikarya</taxon>
        <taxon>Ascomycota</taxon>
        <taxon>Pezizomycotina</taxon>
        <taxon>Sordariomycetes</taxon>
        <taxon>Hypocreomycetidae</taxon>
        <taxon>Glomerellales</taxon>
        <taxon>Glomerellaceae</taxon>
        <taxon>Colletotrichum</taxon>
        <taxon>Colletotrichum graminicola species complex</taxon>
    </lineage>
</organism>
<feature type="transmembrane region" description="Helical" evidence="2">
    <location>
        <begin position="24"/>
        <end position="53"/>
    </location>
</feature>
<dbReference type="RefSeq" id="XP_008091409.1">
    <property type="nucleotide sequence ID" value="XM_008093218.1"/>
</dbReference>
<evidence type="ECO:0000313" key="3">
    <source>
        <dbReference type="EMBL" id="EFQ27389.1"/>
    </source>
</evidence>
<proteinExistence type="predicted"/>
<evidence type="ECO:0000256" key="2">
    <source>
        <dbReference type="SAM" id="Phobius"/>
    </source>
</evidence>
<reference evidence="4" key="1">
    <citation type="journal article" date="2012" name="Nat. Genet.">
        <title>Lifestyle transitions in plant pathogenic Colletotrichum fungi deciphered by genome and transcriptome analyses.</title>
        <authorList>
            <person name="O'Connell R.J."/>
            <person name="Thon M.R."/>
            <person name="Hacquard S."/>
            <person name="Amyotte S.G."/>
            <person name="Kleemann J."/>
            <person name="Torres M.F."/>
            <person name="Damm U."/>
            <person name="Buiate E.A."/>
            <person name="Epstein L."/>
            <person name="Alkan N."/>
            <person name="Altmueller J."/>
            <person name="Alvarado-Balderrama L."/>
            <person name="Bauser C.A."/>
            <person name="Becker C."/>
            <person name="Birren B.W."/>
            <person name="Chen Z."/>
            <person name="Choi J."/>
            <person name="Crouch J.A."/>
            <person name="Duvick J.P."/>
            <person name="Farman M.A."/>
            <person name="Gan P."/>
            <person name="Heiman D."/>
            <person name="Henrissat B."/>
            <person name="Howard R.J."/>
            <person name="Kabbage M."/>
            <person name="Koch C."/>
            <person name="Kracher B."/>
            <person name="Kubo Y."/>
            <person name="Law A.D."/>
            <person name="Lebrun M.-H."/>
            <person name="Lee Y.-H."/>
            <person name="Miyara I."/>
            <person name="Moore N."/>
            <person name="Neumann U."/>
            <person name="Nordstroem K."/>
            <person name="Panaccione D.G."/>
            <person name="Panstruga R."/>
            <person name="Place M."/>
            <person name="Proctor R.H."/>
            <person name="Prusky D."/>
            <person name="Rech G."/>
            <person name="Reinhardt R."/>
            <person name="Rollins J.A."/>
            <person name="Rounsley S."/>
            <person name="Schardl C.L."/>
            <person name="Schwartz D.C."/>
            <person name="Shenoy N."/>
            <person name="Shirasu K."/>
            <person name="Sikhakolli U.R."/>
            <person name="Stueber K."/>
            <person name="Sukno S.A."/>
            <person name="Sweigard J.A."/>
            <person name="Takano Y."/>
            <person name="Takahara H."/>
            <person name="Trail F."/>
            <person name="van der Does H.C."/>
            <person name="Voll L.M."/>
            <person name="Will I."/>
            <person name="Young S."/>
            <person name="Zeng Q."/>
            <person name="Zhang J."/>
            <person name="Zhou S."/>
            <person name="Dickman M.B."/>
            <person name="Schulze-Lefert P."/>
            <person name="Ver Loren van Themaat E."/>
            <person name="Ma L.-J."/>
            <person name="Vaillancourt L.J."/>
        </authorList>
    </citation>
    <scope>NUCLEOTIDE SEQUENCE [LARGE SCALE GENOMIC DNA]</scope>
    <source>
        <strain evidence="4">M1.001 / M2 / FGSC 10212</strain>
    </source>
</reference>
<gene>
    <name evidence="3" type="ORF">GLRG_01884</name>
</gene>
<keyword evidence="4" id="KW-1185">Reference proteome</keyword>
<feature type="compositionally biased region" description="Acidic residues" evidence="1">
    <location>
        <begin position="68"/>
        <end position="85"/>
    </location>
</feature>
<dbReference type="EMBL" id="GG697337">
    <property type="protein sequence ID" value="EFQ27389.1"/>
    <property type="molecule type" value="Genomic_DNA"/>
</dbReference>
<accession>E3Q8M5</accession>
<dbReference type="AlphaFoldDB" id="E3Q8M5"/>
<protein>
    <submittedName>
        <fullName evidence="3">Uncharacterized protein</fullName>
    </submittedName>
</protein>
<evidence type="ECO:0000313" key="4">
    <source>
        <dbReference type="Proteomes" id="UP000008782"/>
    </source>
</evidence>
<dbReference type="GeneID" id="24407249"/>
<evidence type="ECO:0000256" key="1">
    <source>
        <dbReference type="SAM" id="MobiDB-lite"/>
    </source>
</evidence>